<keyword evidence="3" id="KW-1185">Reference proteome</keyword>
<dbReference type="Proteomes" id="UP000297703">
    <property type="component" value="Unassembled WGS sequence"/>
</dbReference>
<accession>A0A4D9E9J7</accession>
<evidence type="ECO:0000256" key="1">
    <source>
        <dbReference type="SAM" id="MobiDB-lite"/>
    </source>
</evidence>
<organism evidence="2 3">
    <name type="scientific">Platysternon megacephalum</name>
    <name type="common">big-headed turtle</name>
    <dbReference type="NCBI Taxonomy" id="55544"/>
    <lineage>
        <taxon>Eukaryota</taxon>
        <taxon>Metazoa</taxon>
        <taxon>Chordata</taxon>
        <taxon>Craniata</taxon>
        <taxon>Vertebrata</taxon>
        <taxon>Euteleostomi</taxon>
        <taxon>Archelosauria</taxon>
        <taxon>Testudinata</taxon>
        <taxon>Testudines</taxon>
        <taxon>Cryptodira</taxon>
        <taxon>Durocryptodira</taxon>
        <taxon>Testudinoidea</taxon>
        <taxon>Platysternidae</taxon>
        <taxon>Platysternon</taxon>
    </lineage>
</organism>
<reference evidence="2 3" key="1">
    <citation type="submission" date="2019-04" db="EMBL/GenBank/DDBJ databases">
        <title>Draft genome of the big-headed turtle Platysternon megacephalum.</title>
        <authorList>
            <person name="Gong S."/>
        </authorList>
    </citation>
    <scope>NUCLEOTIDE SEQUENCE [LARGE SCALE GENOMIC DNA]</scope>
    <source>
        <strain evidence="2">DO16091913</strain>
        <tissue evidence="2">Muscle</tissue>
    </source>
</reference>
<keyword evidence="2" id="KW-0808">Transferase</keyword>
<dbReference type="EMBL" id="QXTE01000158">
    <property type="protein sequence ID" value="TFK03414.1"/>
    <property type="molecule type" value="Genomic_DNA"/>
</dbReference>
<sequence>METGQTLGAVNSFPFWPPLGGLAPTHPSKGWVLCQPPCLLVCLGQPHQLALFRAGLTCPLRLPLACTSSPGADASKSHPAQEAGARPSPSGVSVSTLPRLLPVIQAPAPYGLALHADESLTTAATRNPTEKGIRSLTAALLLPMSLQLRPNGLGLCSSQGIMRYAPLLPIWVPVPSWPTGVRDRERLFPGKGERDNSRAQPARHTLTHGTHRHLLHLALASRTGTEKSALRIPQQGGEQQELGLPESPPLRDVPWTWLGSGCQRIGPEDTPFTDRPVAQPGLLASALSPAPHHRPPSKPDGSGGWGKRGKP</sequence>
<evidence type="ECO:0000313" key="2">
    <source>
        <dbReference type="EMBL" id="TFK03414.1"/>
    </source>
</evidence>
<feature type="region of interest" description="Disordered" evidence="1">
    <location>
        <begin position="225"/>
        <end position="311"/>
    </location>
</feature>
<feature type="compositionally biased region" description="Basic and acidic residues" evidence="1">
    <location>
        <begin position="188"/>
        <end position="197"/>
    </location>
</feature>
<feature type="compositionally biased region" description="Low complexity" evidence="1">
    <location>
        <begin position="233"/>
        <end position="245"/>
    </location>
</feature>
<feature type="region of interest" description="Disordered" evidence="1">
    <location>
        <begin position="71"/>
        <end position="93"/>
    </location>
</feature>
<feature type="compositionally biased region" description="Gly residues" evidence="1">
    <location>
        <begin position="301"/>
        <end position="311"/>
    </location>
</feature>
<feature type="region of interest" description="Disordered" evidence="1">
    <location>
        <begin position="188"/>
        <end position="210"/>
    </location>
</feature>
<dbReference type="AlphaFoldDB" id="A0A4D9E9J7"/>
<proteinExistence type="predicted"/>
<comment type="caution">
    <text evidence="2">The sequence shown here is derived from an EMBL/GenBank/DDBJ whole genome shotgun (WGS) entry which is preliminary data.</text>
</comment>
<reference evidence="2 3" key="2">
    <citation type="submission" date="2019-04" db="EMBL/GenBank/DDBJ databases">
        <title>The genome sequence of big-headed turtle.</title>
        <authorList>
            <person name="Gong S."/>
        </authorList>
    </citation>
    <scope>NUCLEOTIDE SEQUENCE [LARGE SCALE GENOMIC DNA]</scope>
    <source>
        <strain evidence="2">DO16091913</strain>
        <tissue evidence="2">Muscle</tissue>
    </source>
</reference>
<evidence type="ECO:0000313" key="3">
    <source>
        <dbReference type="Proteomes" id="UP000297703"/>
    </source>
</evidence>
<dbReference type="GO" id="GO:0016740">
    <property type="term" value="F:transferase activity"/>
    <property type="evidence" value="ECO:0007669"/>
    <property type="project" value="UniProtKB-KW"/>
</dbReference>
<protein>
    <submittedName>
        <fullName evidence="2">Protein-glutamine gamma-glutamyltransferase E</fullName>
    </submittedName>
</protein>
<gene>
    <name evidence="2" type="ORF">DR999_PMT14153</name>
</gene>
<name>A0A4D9E9J7_9SAUR</name>